<dbReference type="Proteomes" id="UP000078546">
    <property type="component" value="Unassembled WGS sequence"/>
</dbReference>
<name>A0A1A8X8Q0_PLAOA</name>
<evidence type="ECO:0000313" key="2">
    <source>
        <dbReference type="Proteomes" id="UP000078546"/>
    </source>
</evidence>
<reference evidence="2" key="1">
    <citation type="submission" date="2016-05" db="EMBL/GenBank/DDBJ databases">
        <authorList>
            <person name="Naeem Raeece"/>
        </authorList>
    </citation>
    <scope>NUCLEOTIDE SEQUENCE [LARGE SCALE GENOMIC DNA]</scope>
</reference>
<evidence type="ECO:0000313" key="1">
    <source>
        <dbReference type="EMBL" id="SBT01621.1"/>
    </source>
</evidence>
<organism evidence="1 2">
    <name type="scientific">Plasmodium ovale curtisi</name>
    <dbReference type="NCBI Taxonomy" id="864141"/>
    <lineage>
        <taxon>Eukaryota</taxon>
        <taxon>Sar</taxon>
        <taxon>Alveolata</taxon>
        <taxon>Apicomplexa</taxon>
        <taxon>Aconoidasida</taxon>
        <taxon>Haemosporida</taxon>
        <taxon>Plasmodiidae</taxon>
        <taxon>Plasmodium</taxon>
        <taxon>Plasmodium (Plasmodium)</taxon>
    </lineage>
</organism>
<dbReference type="AlphaFoldDB" id="A0A1A8X8Q0"/>
<accession>A0A1A8X8Q0</accession>
<feature type="non-terminal residue" evidence="1">
    <location>
        <position position="1"/>
    </location>
</feature>
<proteinExistence type="predicted"/>
<dbReference type="EMBL" id="FLQV01002620">
    <property type="protein sequence ID" value="SBT01621.1"/>
    <property type="molecule type" value="Genomic_DNA"/>
</dbReference>
<gene>
    <name evidence="1" type="ORF">POVCU1_068280</name>
</gene>
<protein>
    <submittedName>
        <fullName evidence="1">Uncharacterized protein</fullName>
    </submittedName>
</protein>
<sequence length="40" mass="4523">GDHACEQLPDSLYNIIERSYYGSTHDDFDSSIIETSSRLS</sequence>